<dbReference type="Gene3D" id="3.30.1380.10">
    <property type="match status" value="1"/>
</dbReference>
<dbReference type="SUPFAM" id="SSF55166">
    <property type="entry name" value="Hedgehog/DD-peptidase"/>
    <property type="match status" value="1"/>
</dbReference>
<dbReference type="InterPro" id="IPR009045">
    <property type="entry name" value="Zn_M74/Hedgehog-like"/>
</dbReference>
<organism evidence="3 4">
    <name type="scientific">Halomicronema hongdechloris C2206</name>
    <dbReference type="NCBI Taxonomy" id="1641165"/>
    <lineage>
        <taxon>Bacteria</taxon>
        <taxon>Bacillati</taxon>
        <taxon>Cyanobacteriota</taxon>
        <taxon>Cyanophyceae</taxon>
        <taxon>Nodosilineales</taxon>
        <taxon>Nodosilineaceae</taxon>
        <taxon>Halomicronema</taxon>
    </lineage>
</organism>
<keyword evidence="4" id="KW-1185">Reference proteome</keyword>
<dbReference type="OrthoDB" id="5735764at2"/>
<proteinExistence type="predicted"/>
<protein>
    <recommendedName>
        <fullName evidence="2">Peptidase M15A C-terminal domain-containing protein</fullName>
    </recommendedName>
</protein>
<name>A0A1Z3HRQ3_9CYAN</name>
<dbReference type="Proteomes" id="UP000191901">
    <property type="component" value="Chromosome"/>
</dbReference>
<dbReference type="InterPro" id="IPR013230">
    <property type="entry name" value="Peptidase_M15A_C"/>
</dbReference>
<dbReference type="AlphaFoldDB" id="A0A1Z3HRQ3"/>
<dbReference type="KEGG" id="hhg:XM38_039650"/>
<gene>
    <name evidence="3" type="ORF">XM38_039650</name>
</gene>
<reference evidence="3 4" key="1">
    <citation type="journal article" date="2016" name="Biochim. Biophys. Acta">
        <title>Characterization of red-shifted phycobilisomes isolated from the chlorophyll f-containing cyanobacterium Halomicronema hongdechloris.</title>
        <authorList>
            <person name="Li Y."/>
            <person name="Lin Y."/>
            <person name="Garvey C.J."/>
            <person name="Birch D."/>
            <person name="Corkery R.W."/>
            <person name="Loughlin P.C."/>
            <person name="Scheer H."/>
            <person name="Willows R.D."/>
            <person name="Chen M."/>
        </authorList>
    </citation>
    <scope>NUCLEOTIDE SEQUENCE [LARGE SCALE GENOMIC DNA]</scope>
    <source>
        <strain evidence="3 4">C2206</strain>
    </source>
</reference>
<dbReference type="Pfam" id="PF08291">
    <property type="entry name" value="Peptidase_M15_3"/>
    <property type="match status" value="1"/>
</dbReference>
<feature type="domain" description="Peptidase M15A C-terminal" evidence="2">
    <location>
        <begin position="277"/>
        <end position="381"/>
    </location>
</feature>
<evidence type="ECO:0000313" key="4">
    <source>
        <dbReference type="Proteomes" id="UP000191901"/>
    </source>
</evidence>
<dbReference type="RefSeq" id="WP_080808319.1">
    <property type="nucleotide sequence ID" value="NZ_CP021983.2"/>
</dbReference>
<evidence type="ECO:0000259" key="2">
    <source>
        <dbReference type="Pfam" id="PF08291"/>
    </source>
</evidence>
<accession>A0A1Z3HRQ3</accession>
<sequence length="393" mass="43864">MKLKVVSDTLFKLSPKLSQDLPESDKVFVKNGTEYEIQFYTKADNNHLRVELSHDTLGNPAKSVWYAYEPDVDVSPSPVTLQVVSDTLFKLRPVLSSELSDREKVFVKNGTEFELQSYLPAAGNHMKVAIANAFLGPENRNTWYAYNPDVRVDGEVIQLKVISDTLFKQEPQLSSQLSDSEKVFVKNGTIFELHSHTSTEGNHVKLALANAFLGPENRNTWYAYAPDIEVEGNEPDNQPRDKPPATPKDPGRAIRLPGFQGTYYLNNPIIYGGNFTWGEATHGGSRMPENAGVVYGIIRITKAMEEVRKIFGNKPITVNSWYRDPRTNAAVGGASRSRHMSGDAVDFVVPGTHPYDVYARLNGWWGGRGGLASATVFTHIDARGYRARWSYGF</sequence>
<feature type="region of interest" description="Disordered" evidence="1">
    <location>
        <begin position="230"/>
        <end position="253"/>
    </location>
</feature>
<dbReference type="STRING" id="1641165.XM38_09820"/>
<evidence type="ECO:0000313" key="3">
    <source>
        <dbReference type="EMBL" id="ASC73004.1"/>
    </source>
</evidence>
<evidence type="ECO:0000256" key="1">
    <source>
        <dbReference type="SAM" id="MobiDB-lite"/>
    </source>
</evidence>
<dbReference type="EMBL" id="CP021983">
    <property type="protein sequence ID" value="ASC73004.1"/>
    <property type="molecule type" value="Genomic_DNA"/>
</dbReference>